<name>A0A1R0H338_9FUNG</name>
<evidence type="ECO:0000313" key="1">
    <source>
        <dbReference type="EMBL" id="OLY83534.1"/>
    </source>
</evidence>
<keyword evidence="2" id="KW-1185">Reference proteome</keyword>
<sequence length="67" mass="7738">MYISVQSSKIIFEFQRLPAEDKGKTPCRLFNWHPRSYITYLIDNKLLTSPLDPIFGMKGAARTTDES</sequence>
<reference evidence="1 2" key="1">
    <citation type="journal article" date="2016" name="Mol. Biol. Evol.">
        <title>Genome-Wide Survey of Gut Fungi (Harpellales) Reveals the First Horizontally Transferred Ubiquitin Gene from a Mosquito Host.</title>
        <authorList>
            <person name="Wang Y."/>
            <person name="White M.M."/>
            <person name="Kvist S."/>
            <person name="Moncalvo J.M."/>
        </authorList>
    </citation>
    <scope>NUCLEOTIDE SEQUENCE [LARGE SCALE GENOMIC DNA]</scope>
    <source>
        <strain evidence="1 2">ALG-7-W6</strain>
    </source>
</reference>
<proteinExistence type="predicted"/>
<evidence type="ECO:0000313" key="2">
    <source>
        <dbReference type="Proteomes" id="UP000187455"/>
    </source>
</evidence>
<comment type="caution">
    <text evidence="1">The sequence shown here is derived from an EMBL/GenBank/DDBJ whole genome shotgun (WGS) entry which is preliminary data.</text>
</comment>
<gene>
    <name evidence="1" type="ORF">AYI68_g2325</name>
</gene>
<dbReference type="EMBL" id="LSSL01000860">
    <property type="protein sequence ID" value="OLY83534.1"/>
    <property type="molecule type" value="Genomic_DNA"/>
</dbReference>
<protein>
    <submittedName>
        <fullName evidence="1">Uncharacterized protein</fullName>
    </submittedName>
</protein>
<dbReference type="Proteomes" id="UP000187455">
    <property type="component" value="Unassembled WGS sequence"/>
</dbReference>
<organism evidence="1 2">
    <name type="scientific">Smittium mucronatum</name>
    <dbReference type="NCBI Taxonomy" id="133383"/>
    <lineage>
        <taxon>Eukaryota</taxon>
        <taxon>Fungi</taxon>
        <taxon>Fungi incertae sedis</taxon>
        <taxon>Zoopagomycota</taxon>
        <taxon>Kickxellomycotina</taxon>
        <taxon>Harpellomycetes</taxon>
        <taxon>Harpellales</taxon>
        <taxon>Legeriomycetaceae</taxon>
        <taxon>Smittium</taxon>
    </lineage>
</organism>
<dbReference type="AlphaFoldDB" id="A0A1R0H338"/>
<accession>A0A1R0H338</accession>